<sequence length="266" mass="30769">MWKREAEQAKGVIVIVHGAMEHHGRYLKLADQWLTEGYHVIMGDLPGHGTTTRNRGHIDSFDEYIHTVHEWVKAAEDYRLPLFLLGHSMGGLIVIRFLQEIHKTVQGVVLTSPCLGIATGPGAPLRAAAKMLNVVKPDVKFPSNLTVEMATRNKEIRDEMENDSLYLQKVSVRWYTELLRGMEEAHEQIRRFPDVPLFIMQACEDKIVDRTMVRKWFDQSPISNKAYKEWRGCYHELFNEYESAQVFAFAKYFMEAQLSLWRGEST</sequence>
<keyword evidence="3" id="KW-1185">Reference proteome</keyword>
<dbReference type="InterPro" id="IPR051044">
    <property type="entry name" value="MAG_DAG_Lipase"/>
</dbReference>
<dbReference type="Pfam" id="PF12146">
    <property type="entry name" value="Hydrolase_4"/>
    <property type="match status" value="1"/>
</dbReference>
<protein>
    <submittedName>
        <fullName evidence="2">Lysophospholipase</fullName>
    </submittedName>
</protein>
<name>A0AA41X235_9BACI</name>
<dbReference type="PRINTS" id="PR00111">
    <property type="entry name" value="ABHYDROLASE"/>
</dbReference>
<feature type="domain" description="Serine aminopeptidase S33" evidence="1">
    <location>
        <begin position="8"/>
        <end position="241"/>
    </location>
</feature>
<accession>A0AA41X235</accession>
<dbReference type="Gene3D" id="3.40.50.1820">
    <property type="entry name" value="alpha/beta hydrolase"/>
    <property type="match status" value="1"/>
</dbReference>
<dbReference type="PANTHER" id="PTHR11614">
    <property type="entry name" value="PHOSPHOLIPASE-RELATED"/>
    <property type="match status" value="1"/>
</dbReference>
<dbReference type="InterPro" id="IPR029058">
    <property type="entry name" value="AB_hydrolase_fold"/>
</dbReference>
<dbReference type="InterPro" id="IPR022742">
    <property type="entry name" value="Hydrolase_4"/>
</dbReference>
<gene>
    <name evidence="2" type="ORF">NK662_03060</name>
</gene>
<proteinExistence type="predicted"/>
<evidence type="ECO:0000313" key="3">
    <source>
        <dbReference type="Proteomes" id="UP001156102"/>
    </source>
</evidence>
<evidence type="ECO:0000313" key="2">
    <source>
        <dbReference type="EMBL" id="MCP8967521.1"/>
    </source>
</evidence>
<organism evidence="2 3">
    <name type="scientific">Ectobacillus ponti</name>
    <dbReference type="NCBI Taxonomy" id="2961894"/>
    <lineage>
        <taxon>Bacteria</taxon>
        <taxon>Bacillati</taxon>
        <taxon>Bacillota</taxon>
        <taxon>Bacilli</taxon>
        <taxon>Bacillales</taxon>
        <taxon>Bacillaceae</taxon>
        <taxon>Ectobacillus</taxon>
    </lineage>
</organism>
<dbReference type="RefSeq" id="WP_254757223.1">
    <property type="nucleotide sequence ID" value="NZ_JANCLT010000001.1"/>
</dbReference>
<dbReference type="FunFam" id="3.40.50.1820:FF:000154">
    <property type="entry name" value="Alpha/beta hydrolase"/>
    <property type="match status" value="1"/>
</dbReference>
<reference evidence="2" key="1">
    <citation type="submission" date="2022-07" db="EMBL/GenBank/DDBJ databases">
        <authorList>
            <person name="Li W.-J."/>
            <person name="Deng Q.-Q."/>
        </authorList>
    </citation>
    <scope>NUCLEOTIDE SEQUENCE</scope>
    <source>
        <strain evidence="2">SYSU M60031</strain>
    </source>
</reference>
<dbReference type="InterPro" id="IPR000073">
    <property type="entry name" value="AB_hydrolase_1"/>
</dbReference>
<dbReference type="SUPFAM" id="SSF53474">
    <property type="entry name" value="alpha/beta-Hydrolases"/>
    <property type="match status" value="1"/>
</dbReference>
<dbReference type="AlphaFoldDB" id="A0AA41X235"/>
<evidence type="ECO:0000259" key="1">
    <source>
        <dbReference type="Pfam" id="PF12146"/>
    </source>
</evidence>
<dbReference type="EMBL" id="JANCLT010000001">
    <property type="protein sequence ID" value="MCP8967521.1"/>
    <property type="molecule type" value="Genomic_DNA"/>
</dbReference>
<comment type="caution">
    <text evidence="2">The sequence shown here is derived from an EMBL/GenBank/DDBJ whole genome shotgun (WGS) entry which is preliminary data.</text>
</comment>
<dbReference type="Proteomes" id="UP001156102">
    <property type="component" value="Unassembled WGS sequence"/>
</dbReference>